<protein>
    <submittedName>
        <fullName evidence="2">Uncharacterized protein</fullName>
    </submittedName>
</protein>
<keyword evidence="1" id="KW-0175">Coiled coil</keyword>
<proteinExistence type="predicted"/>
<accession>A0ABR2IQR7</accession>
<sequence>MIQDVSIDELITKARESFSSIQKLLEKNDPTVCEAFISCYQVAIDALDSQEVQMNDTKHANENIMDDITNKLDKLSNLSEDVSQFEDEIKRSEDNIEKYKNNIEEQQKINDNLKEKLQKRFDFIPEIKNLAQSIEEAKKMEDDIKETEEAEKKKQQELQKQIDQIQKQTNEMIIRSKSLIKKNQMKVTELEMKIKKTSSASNLLLTPKSSKPLGPSMIIHKTQDSAADELRLLRTSMEEALRTNSIVKAQLKNIEQDLAACREENAALKALTKNVLDKNK</sequence>
<feature type="coiled-coil region" evidence="1">
    <location>
        <begin position="237"/>
        <end position="271"/>
    </location>
</feature>
<reference evidence="2 3" key="1">
    <citation type="submission" date="2024-04" db="EMBL/GenBank/DDBJ databases">
        <title>Tritrichomonas musculus Genome.</title>
        <authorList>
            <person name="Alves-Ferreira E."/>
            <person name="Grigg M."/>
            <person name="Lorenzi H."/>
            <person name="Galac M."/>
        </authorList>
    </citation>
    <scope>NUCLEOTIDE SEQUENCE [LARGE SCALE GENOMIC DNA]</scope>
    <source>
        <strain evidence="2 3">EAF2021</strain>
    </source>
</reference>
<keyword evidence="3" id="KW-1185">Reference proteome</keyword>
<evidence type="ECO:0000313" key="2">
    <source>
        <dbReference type="EMBL" id="KAK8866910.1"/>
    </source>
</evidence>
<comment type="caution">
    <text evidence="2">The sequence shown here is derived from an EMBL/GenBank/DDBJ whole genome shotgun (WGS) entry which is preliminary data.</text>
</comment>
<gene>
    <name evidence="2" type="ORF">M9Y10_009878</name>
</gene>
<organism evidence="2 3">
    <name type="scientific">Tritrichomonas musculus</name>
    <dbReference type="NCBI Taxonomy" id="1915356"/>
    <lineage>
        <taxon>Eukaryota</taxon>
        <taxon>Metamonada</taxon>
        <taxon>Parabasalia</taxon>
        <taxon>Tritrichomonadida</taxon>
        <taxon>Tritrichomonadidae</taxon>
        <taxon>Tritrichomonas</taxon>
    </lineage>
</organism>
<name>A0ABR2IQR7_9EUKA</name>
<evidence type="ECO:0000256" key="1">
    <source>
        <dbReference type="SAM" id="Coils"/>
    </source>
</evidence>
<evidence type="ECO:0000313" key="3">
    <source>
        <dbReference type="Proteomes" id="UP001470230"/>
    </source>
</evidence>
<dbReference type="Proteomes" id="UP001470230">
    <property type="component" value="Unassembled WGS sequence"/>
</dbReference>
<dbReference type="EMBL" id="JAPFFF010000015">
    <property type="protein sequence ID" value="KAK8866910.1"/>
    <property type="molecule type" value="Genomic_DNA"/>
</dbReference>
<feature type="coiled-coil region" evidence="1">
    <location>
        <begin position="68"/>
        <end position="175"/>
    </location>
</feature>